<dbReference type="SUPFAM" id="SSF48726">
    <property type="entry name" value="Immunoglobulin"/>
    <property type="match status" value="1"/>
</dbReference>
<dbReference type="Ensembl" id="ENSFTIT00000003964.1">
    <property type="protein sequence ID" value="ENSFTIP00000003800.1"/>
    <property type="gene ID" value="ENSFTIG00000002617.1"/>
</dbReference>
<dbReference type="InterPro" id="IPR036179">
    <property type="entry name" value="Ig-like_dom_sf"/>
</dbReference>
<accession>A0A8C4TYC0</accession>
<keyword evidence="2" id="KW-1185">Reference proteome</keyword>
<dbReference type="Proteomes" id="UP000694562">
    <property type="component" value="Unplaced"/>
</dbReference>
<dbReference type="OrthoDB" id="9945861at2759"/>
<name>A0A8C4TYC0_FALTI</name>
<reference evidence="1" key="1">
    <citation type="submission" date="2025-08" db="UniProtKB">
        <authorList>
            <consortium name="Ensembl"/>
        </authorList>
    </citation>
    <scope>IDENTIFICATION</scope>
</reference>
<evidence type="ECO:0000313" key="2">
    <source>
        <dbReference type="Proteomes" id="UP000694562"/>
    </source>
</evidence>
<protein>
    <recommendedName>
        <fullName evidence="3">TRDC protein</fullName>
    </recommendedName>
</protein>
<sequence length="181" mass="19569">MKKELFIGVSISSVSAEKLLFGSGTTLTVEPNDEKSSVPQVIVMKSKKVEDDRIGKAACLARNFYPKNISLEMTSNEVVYEQSTSILTSEGLYDTIKVVNVAKDTGVTCMAKFNSSTITANATLPEKEAEEPVTGNVCDTSAQDTKVEKANMLSVAVLGLRVLLAKSIAFNTLMSIKLFLF</sequence>
<dbReference type="AlphaFoldDB" id="A0A8C4TYC0"/>
<dbReference type="InterPro" id="IPR013783">
    <property type="entry name" value="Ig-like_fold"/>
</dbReference>
<evidence type="ECO:0008006" key="3">
    <source>
        <dbReference type="Google" id="ProtNLM"/>
    </source>
</evidence>
<dbReference type="OMA" id="PITANVC"/>
<dbReference type="Gene3D" id="2.60.40.10">
    <property type="entry name" value="Immunoglobulins"/>
    <property type="match status" value="1"/>
</dbReference>
<organism evidence="1 2">
    <name type="scientific">Falco tinnunculus</name>
    <name type="common">Common kestrel</name>
    <dbReference type="NCBI Taxonomy" id="100819"/>
    <lineage>
        <taxon>Eukaryota</taxon>
        <taxon>Metazoa</taxon>
        <taxon>Chordata</taxon>
        <taxon>Craniata</taxon>
        <taxon>Vertebrata</taxon>
        <taxon>Euteleostomi</taxon>
        <taxon>Archelosauria</taxon>
        <taxon>Archosauria</taxon>
        <taxon>Dinosauria</taxon>
        <taxon>Saurischia</taxon>
        <taxon>Theropoda</taxon>
        <taxon>Coelurosauria</taxon>
        <taxon>Aves</taxon>
        <taxon>Neognathae</taxon>
        <taxon>Neoaves</taxon>
        <taxon>Telluraves</taxon>
        <taxon>Australaves</taxon>
        <taxon>Falconiformes</taxon>
        <taxon>Falconidae</taxon>
        <taxon>Falco</taxon>
    </lineage>
</organism>
<proteinExistence type="predicted"/>
<evidence type="ECO:0000313" key="1">
    <source>
        <dbReference type="Ensembl" id="ENSFTIP00000003800.1"/>
    </source>
</evidence>
<reference evidence="1" key="2">
    <citation type="submission" date="2025-09" db="UniProtKB">
        <authorList>
            <consortium name="Ensembl"/>
        </authorList>
    </citation>
    <scope>IDENTIFICATION</scope>
</reference>